<dbReference type="Pfam" id="PF11951">
    <property type="entry name" value="Fungal_trans_2"/>
    <property type="match status" value="1"/>
</dbReference>
<keyword evidence="4" id="KW-0238">DNA-binding</keyword>
<evidence type="ECO:0000256" key="4">
    <source>
        <dbReference type="ARBA" id="ARBA00023125"/>
    </source>
</evidence>
<gene>
    <name evidence="9" type="ORF">CI238_03172</name>
</gene>
<keyword evidence="6" id="KW-0539">Nucleus</keyword>
<feature type="non-terminal residue" evidence="9">
    <location>
        <position position="580"/>
    </location>
</feature>
<evidence type="ECO:0000256" key="1">
    <source>
        <dbReference type="ARBA" id="ARBA00022723"/>
    </source>
</evidence>
<feature type="domain" description="Zn(2)-C6 fungal-type" evidence="8">
    <location>
        <begin position="64"/>
        <end position="95"/>
    </location>
</feature>
<dbReference type="InterPro" id="IPR052360">
    <property type="entry name" value="Transcr_Regulatory_Proteins"/>
</dbReference>
<dbReference type="EMBL" id="LFIW01001383">
    <property type="protein sequence ID" value="KZL82437.1"/>
    <property type="molecule type" value="Genomic_DNA"/>
</dbReference>
<evidence type="ECO:0000259" key="8">
    <source>
        <dbReference type="Pfam" id="PF00172"/>
    </source>
</evidence>
<evidence type="ECO:0000313" key="9">
    <source>
        <dbReference type="EMBL" id="KZL82437.1"/>
    </source>
</evidence>
<protein>
    <submittedName>
        <fullName evidence="9">C6 zinc finger domain protein</fullName>
    </submittedName>
</protein>
<dbReference type="InterPro" id="IPR001138">
    <property type="entry name" value="Zn2Cys6_DnaBD"/>
</dbReference>
<keyword evidence="5" id="KW-0804">Transcription</keyword>
<keyword evidence="3" id="KW-0805">Transcription regulation</keyword>
<dbReference type="GO" id="GO:0008270">
    <property type="term" value="F:zinc ion binding"/>
    <property type="evidence" value="ECO:0007669"/>
    <property type="project" value="InterPro"/>
</dbReference>
<evidence type="ECO:0000313" key="10">
    <source>
        <dbReference type="Proteomes" id="UP000076584"/>
    </source>
</evidence>
<evidence type="ECO:0000256" key="3">
    <source>
        <dbReference type="ARBA" id="ARBA00023015"/>
    </source>
</evidence>
<feature type="region of interest" description="Disordered" evidence="7">
    <location>
        <begin position="85"/>
        <end position="107"/>
    </location>
</feature>
<keyword evidence="10" id="KW-1185">Reference proteome</keyword>
<evidence type="ECO:0000256" key="2">
    <source>
        <dbReference type="ARBA" id="ARBA00022833"/>
    </source>
</evidence>
<dbReference type="Proteomes" id="UP000076584">
    <property type="component" value="Unassembled WGS sequence"/>
</dbReference>
<dbReference type="STRING" id="1573173.A0A167CD56"/>
<dbReference type="Pfam" id="PF00172">
    <property type="entry name" value="Zn_clus"/>
    <property type="match status" value="1"/>
</dbReference>
<name>A0A167CD56_COLIC</name>
<dbReference type="PANTHER" id="PTHR36206:SF12">
    <property type="entry name" value="ASPERCRYPTIN BIOSYNTHESIS CLUSTER-SPECIFIC TRANSCRIPTION REGULATOR ATNN-RELATED"/>
    <property type="match status" value="1"/>
</dbReference>
<dbReference type="InterPro" id="IPR036864">
    <property type="entry name" value="Zn2-C6_fun-type_DNA-bd_sf"/>
</dbReference>
<dbReference type="SUPFAM" id="SSF57701">
    <property type="entry name" value="Zn2/Cys6 DNA-binding domain"/>
    <property type="match status" value="1"/>
</dbReference>
<dbReference type="InterPro" id="IPR021858">
    <property type="entry name" value="Fun_TF"/>
</dbReference>
<evidence type="ECO:0000256" key="6">
    <source>
        <dbReference type="ARBA" id="ARBA00023242"/>
    </source>
</evidence>
<dbReference type="CDD" id="cd00067">
    <property type="entry name" value="GAL4"/>
    <property type="match status" value="1"/>
</dbReference>
<dbReference type="GO" id="GO:0000981">
    <property type="term" value="F:DNA-binding transcription factor activity, RNA polymerase II-specific"/>
    <property type="evidence" value="ECO:0007669"/>
    <property type="project" value="InterPro"/>
</dbReference>
<comment type="caution">
    <text evidence="9">The sequence shown here is derived from an EMBL/GenBank/DDBJ whole genome shotgun (WGS) entry which is preliminary data.</text>
</comment>
<feature type="compositionally biased region" description="Basic and acidic residues" evidence="7">
    <location>
        <begin position="85"/>
        <end position="95"/>
    </location>
</feature>
<dbReference type="GO" id="GO:0003677">
    <property type="term" value="F:DNA binding"/>
    <property type="evidence" value="ECO:0007669"/>
    <property type="project" value="UniProtKB-KW"/>
</dbReference>
<accession>A0A167CD56</accession>
<proteinExistence type="predicted"/>
<reference evidence="9 10" key="1">
    <citation type="submission" date="2015-06" db="EMBL/GenBank/DDBJ databases">
        <title>Survival trade-offs in plant roots during colonization by closely related pathogenic and mutualistic fungi.</title>
        <authorList>
            <person name="Hacquard S."/>
            <person name="Kracher B."/>
            <person name="Hiruma K."/>
            <person name="Weinman A."/>
            <person name="Muench P."/>
            <person name="Garrido Oter R."/>
            <person name="Ver Loren van Themaat E."/>
            <person name="Dallerey J.-F."/>
            <person name="Damm U."/>
            <person name="Henrissat B."/>
            <person name="Lespinet O."/>
            <person name="Thon M."/>
            <person name="Kemen E."/>
            <person name="McHardy A.C."/>
            <person name="Schulze-Lefert P."/>
            <person name="O'Connell R.J."/>
        </authorList>
    </citation>
    <scope>NUCLEOTIDE SEQUENCE [LARGE SCALE GENOMIC DNA]</scope>
    <source>
        <strain evidence="9 10">MAFF 238704</strain>
    </source>
</reference>
<evidence type="ECO:0000256" key="7">
    <source>
        <dbReference type="SAM" id="MobiDB-lite"/>
    </source>
</evidence>
<organism evidence="9 10">
    <name type="scientific">Colletotrichum incanum</name>
    <name type="common">Soybean anthracnose fungus</name>
    <dbReference type="NCBI Taxonomy" id="1573173"/>
    <lineage>
        <taxon>Eukaryota</taxon>
        <taxon>Fungi</taxon>
        <taxon>Dikarya</taxon>
        <taxon>Ascomycota</taxon>
        <taxon>Pezizomycotina</taxon>
        <taxon>Sordariomycetes</taxon>
        <taxon>Hypocreomycetidae</taxon>
        <taxon>Glomerellales</taxon>
        <taxon>Glomerellaceae</taxon>
        <taxon>Colletotrichum</taxon>
        <taxon>Colletotrichum spaethianum species complex</taxon>
    </lineage>
</organism>
<keyword evidence="1" id="KW-0479">Metal-binding</keyword>
<keyword evidence="2" id="KW-0862">Zinc</keyword>
<feature type="non-terminal residue" evidence="9">
    <location>
        <position position="1"/>
    </location>
</feature>
<evidence type="ECO:0000256" key="5">
    <source>
        <dbReference type="ARBA" id="ARBA00023163"/>
    </source>
</evidence>
<sequence>LGSQQATVISLVCLKGNLVCSILVKLAMSLDKSIPGTGVFSVDPAPKKPKRTRASASKLLTVFRARHVKCDEEKPFCKRCKKDKHKCDGYKEHPQASRRPSPNCLASSRRRPITSVTQLTPPIDWDVSGTTLERLMFHHVHRCTVPDFGLATPLAKIWSNYILPLGYYSDSIKHAVIALGVAHRAFLEDPFSEPEPSQSALAFNDLAERHYRKAVSEAIQIMADPSPVNIRITLACCLVFVCFEIVRGQYDKAIQHLRSGSRVLESLHQAALVNQRNPGGLSASENCMAETVQKHFNQLCDITNMFTCMGMDASMLIEADVVPDLSFFTQPEADVDETMPFSSVSEARQCFHLVERMFTQAFEDCWYCSSDSCWHSTSSCGSHRPSSESQSSNDAAWEIANAHFKAWCSRFELFQKVLPKNMEPADQDELKALRFSQKSWAIFNEQEGPCALKNSNMEDLHMLVDMAEEIVSSREEQPRPKFALVADIVPSLAYICAFCENIDLERRIIDVLRSMKRREGMWDSQEMANLYELVLQAKLGNQWKDEYNWETLPNLARMMSNLSISTPWTSTLSSTPLASL</sequence>
<dbReference type="AlphaFoldDB" id="A0A167CD56"/>
<dbReference type="PANTHER" id="PTHR36206">
    <property type="entry name" value="ASPERCRYPTIN BIOSYNTHESIS CLUSTER-SPECIFIC TRANSCRIPTION REGULATOR ATNN-RELATED"/>
    <property type="match status" value="1"/>
</dbReference>